<dbReference type="NCBIfam" id="NF007414">
    <property type="entry name" value="PRK09952.1"/>
    <property type="match status" value="1"/>
</dbReference>
<sequence length="455" mass="48227">MTKIQNPQVQARRAAVSSFAGAVIEWYDFLLYGLVAATVFNTQFFPDVSPAIGVLAAFATFGVGFLFRPLGGLVFGHYGDRIGRKRTLVITMTIMGFATAGIGMIPNFETIGWLAPLALVLLRAVQGFAVGGEWGGAALMAVESAPKGKKALYSSGVQIGFSVGLMLATAFVTIMGNVAGDEFVEWGWRIPFISSIVLVGVGLIIRSKVVETFEAPAEEVRAEGKHKLPIVNAIKENPKAFFQIIGLRLIELFTMYIVTTFALSYSVNTLGMDNSFMLNIGLIVGAIGMISIPTFAYLSDRFGRRKIYLAASVIGVLSSVPFFIFLEAGSLVGVIVFSILLVNVAHDMAVSVQQPLITQMFGAEHRNSGAGVGYQVASAIAGGFTPFIAAALVGFGGGSWYLVAAYLAAGCLISGLVAYFMKSSGMEDAPDIADERSALSIPDDASELAGRVSQS</sequence>
<dbReference type="SUPFAM" id="SSF103473">
    <property type="entry name" value="MFS general substrate transporter"/>
    <property type="match status" value="1"/>
</dbReference>
<evidence type="ECO:0000256" key="2">
    <source>
        <dbReference type="ARBA" id="ARBA00022448"/>
    </source>
</evidence>
<dbReference type="Gene3D" id="1.20.1250.20">
    <property type="entry name" value="MFS general substrate transporter like domains"/>
    <property type="match status" value="2"/>
</dbReference>
<evidence type="ECO:0000256" key="7">
    <source>
        <dbReference type="SAM" id="Phobius"/>
    </source>
</evidence>
<feature type="transmembrane region" description="Helical" evidence="7">
    <location>
        <begin position="331"/>
        <end position="350"/>
    </location>
</feature>
<feature type="transmembrane region" description="Helical" evidence="7">
    <location>
        <begin position="371"/>
        <end position="393"/>
    </location>
</feature>
<dbReference type="PANTHER" id="PTHR43045">
    <property type="entry name" value="SHIKIMATE TRANSPORTER"/>
    <property type="match status" value="1"/>
</dbReference>
<name>A0A1H1BCN5_9MICC</name>
<accession>A0A1H1BCN5</accession>
<feature type="transmembrane region" description="Helical" evidence="7">
    <location>
        <begin position="186"/>
        <end position="205"/>
    </location>
</feature>
<dbReference type="Proteomes" id="UP000181917">
    <property type="component" value="Unassembled WGS sequence"/>
</dbReference>
<evidence type="ECO:0000256" key="1">
    <source>
        <dbReference type="ARBA" id="ARBA00004651"/>
    </source>
</evidence>
<dbReference type="OrthoDB" id="8953821at2"/>
<gene>
    <name evidence="9" type="ORF">SAMN04489742_1345</name>
</gene>
<dbReference type="EMBL" id="FNKH01000002">
    <property type="protein sequence ID" value="SDQ49667.1"/>
    <property type="molecule type" value="Genomic_DNA"/>
</dbReference>
<evidence type="ECO:0000259" key="8">
    <source>
        <dbReference type="PROSITE" id="PS50850"/>
    </source>
</evidence>
<evidence type="ECO:0000313" key="10">
    <source>
        <dbReference type="Proteomes" id="UP000181917"/>
    </source>
</evidence>
<feature type="transmembrane region" description="Helical" evidence="7">
    <location>
        <begin position="87"/>
        <end position="105"/>
    </location>
</feature>
<evidence type="ECO:0000313" key="9">
    <source>
        <dbReference type="EMBL" id="SDQ49667.1"/>
    </source>
</evidence>
<dbReference type="InterPro" id="IPR020846">
    <property type="entry name" value="MFS_dom"/>
</dbReference>
<keyword evidence="6 7" id="KW-0472">Membrane</keyword>
<feature type="transmembrane region" description="Helical" evidence="7">
    <location>
        <begin position="276"/>
        <end position="298"/>
    </location>
</feature>
<keyword evidence="5 7" id="KW-1133">Transmembrane helix</keyword>
<keyword evidence="4 7" id="KW-0812">Transmembrane</keyword>
<feature type="transmembrane region" description="Helical" evidence="7">
    <location>
        <begin position="307"/>
        <end position="325"/>
    </location>
</feature>
<keyword evidence="10" id="KW-1185">Reference proteome</keyword>
<proteinExistence type="predicted"/>
<protein>
    <submittedName>
        <fullName evidence="9">MFS transporter, MHS family, shikimate and dehydroshikimate transport protein</fullName>
    </submittedName>
</protein>
<evidence type="ECO:0000256" key="5">
    <source>
        <dbReference type="ARBA" id="ARBA00022989"/>
    </source>
</evidence>
<feature type="transmembrane region" description="Helical" evidence="7">
    <location>
        <begin position="399"/>
        <end position="420"/>
    </location>
</feature>
<dbReference type="PANTHER" id="PTHR43045:SF1">
    <property type="entry name" value="SHIKIMATE TRANSPORTER"/>
    <property type="match status" value="1"/>
</dbReference>
<reference evidence="9 10" key="1">
    <citation type="submission" date="2016-10" db="EMBL/GenBank/DDBJ databases">
        <authorList>
            <person name="de Groot N.N."/>
        </authorList>
    </citation>
    <scope>NUCLEOTIDE SEQUENCE [LARGE SCALE GENOMIC DNA]</scope>
    <source>
        <strain evidence="9 10">DSM 20117</strain>
    </source>
</reference>
<dbReference type="KEGG" id="acry:AC20117_10630"/>
<dbReference type="CDD" id="cd17369">
    <property type="entry name" value="MFS_ShiA_like"/>
    <property type="match status" value="1"/>
</dbReference>
<dbReference type="PROSITE" id="PS50850">
    <property type="entry name" value="MFS"/>
    <property type="match status" value="1"/>
</dbReference>
<feature type="transmembrane region" description="Helical" evidence="7">
    <location>
        <begin position="52"/>
        <end position="75"/>
    </location>
</feature>
<evidence type="ECO:0000256" key="4">
    <source>
        <dbReference type="ARBA" id="ARBA00022692"/>
    </source>
</evidence>
<feature type="domain" description="Major facilitator superfamily (MFS) profile" evidence="8">
    <location>
        <begin position="14"/>
        <end position="426"/>
    </location>
</feature>
<keyword evidence="2" id="KW-0813">Transport</keyword>
<comment type="subcellular location">
    <subcellularLocation>
        <location evidence="1">Cell membrane</location>
        <topology evidence="1">Multi-pass membrane protein</topology>
    </subcellularLocation>
</comment>
<feature type="transmembrane region" description="Helical" evidence="7">
    <location>
        <begin position="245"/>
        <end position="264"/>
    </location>
</feature>
<dbReference type="RefSeq" id="WP_074699766.1">
    <property type="nucleotide sequence ID" value="NZ_CP018863.1"/>
</dbReference>
<dbReference type="GO" id="GO:0005886">
    <property type="term" value="C:plasma membrane"/>
    <property type="evidence" value="ECO:0007669"/>
    <property type="project" value="UniProtKB-SubCell"/>
</dbReference>
<feature type="transmembrane region" description="Helical" evidence="7">
    <location>
        <begin position="20"/>
        <end position="40"/>
    </location>
</feature>
<dbReference type="GO" id="GO:0022857">
    <property type="term" value="F:transmembrane transporter activity"/>
    <property type="evidence" value="ECO:0007669"/>
    <property type="project" value="InterPro"/>
</dbReference>
<organism evidence="9 10">
    <name type="scientific">Crystallibacter crystallopoietes</name>
    <dbReference type="NCBI Taxonomy" id="37928"/>
    <lineage>
        <taxon>Bacteria</taxon>
        <taxon>Bacillati</taxon>
        <taxon>Actinomycetota</taxon>
        <taxon>Actinomycetes</taxon>
        <taxon>Micrococcales</taxon>
        <taxon>Micrococcaceae</taxon>
        <taxon>Crystallibacter</taxon>
    </lineage>
</organism>
<dbReference type="InterPro" id="IPR011701">
    <property type="entry name" value="MFS"/>
</dbReference>
<keyword evidence="3" id="KW-1003">Cell membrane</keyword>
<evidence type="ECO:0000256" key="6">
    <source>
        <dbReference type="ARBA" id="ARBA00023136"/>
    </source>
</evidence>
<dbReference type="AlphaFoldDB" id="A0A1H1BCN5"/>
<dbReference type="Pfam" id="PF07690">
    <property type="entry name" value="MFS_1"/>
    <property type="match status" value="1"/>
</dbReference>
<dbReference type="InterPro" id="IPR036259">
    <property type="entry name" value="MFS_trans_sf"/>
</dbReference>
<feature type="transmembrane region" description="Helical" evidence="7">
    <location>
        <begin position="151"/>
        <end position="174"/>
    </location>
</feature>
<evidence type="ECO:0000256" key="3">
    <source>
        <dbReference type="ARBA" id="ARBA00022475"/>
    </source>
</evidence>